<proteinExistence type="predicted"/>
<comment type="caution">
    <text evidence="1">The sequence shown here is derived from an EMBL/GenBank/DDBJ whole genome shotgun (WGS) entry which is preliminary data.</text>
</comment>
<reference evidence="1" key="1">
    <citation type="journal article" date="2015" name="Nature">
        <title>Complex archaea that bridge the gap between prokaryotes and eukaryotes.</title>
        <authorList>
            <person name="Spang A."/>
            <person name="Saw J.H."/>
            <person name="Jorgensen S.L."/>
            <person name="Zaremba-Niedzwiedzka K."/>
            <person name="Martijn J."/>
            <person name="Lind A.E."/>
            <person name="van Eijk R."/>
            <person name="Schleper C."/>
            <person name="Guy L."/>
            <person name="Ettema T.J."/>
        </authorList>
    </citation>
    <scope>NUCLEOTIDE SEQUENCE</scope>
</reference>
<name>A0A0F8YM24_9ZZZZ</name>
<protein>
    <submittedName>
        <fullName evidence="1">Uncharacterized protein</fullName>
    </submittedName>
</protein>
<gene>
    <name evidence="1" type="ORF">LCGC14_2803550</name>
</gene>
<feature type="non-terminal residue" evidence="1">
    <location>
        <position position="71"/>
    </location>
</feature>
<accession>A0A0F8YM24</accession>
<dbReference type="EMBL" id="LAZR01052683">
    <property type="protein sequence ID" value="KKK82423.1"/>
    <property type="molecule type" value="Genomic_DNA"/>
</dbReference>
<sequence>MKTQIILTTLAIVIVFSAPVAAQKQLTIKNLTLGGLGFLSSYYLAHEGSHWIYATATSVEGFRFTSITGKW</sequence>
<dbReference type="AlphaFoldDB" id="A0A0F8YM24"/>
<organism evidence="1">
    <name type="scientific">marine sediment metagenome</name>
    <dbReference type="NCBI Taxonomy" id="412755"/>
    <lineage>
        <taxon>unclassified sequences</taxon>
        <taxon>metagenomes</taxon>
        <taxon>ecological metagenomes</taxon>
    </lineage>
</organism>
<evidence type="ECO:0000313" key="1">
    <source>
        <dbReference type="EMBL" id="KKK82423.1"/>
    </source>
</evidence>